<feature type="transmembrane region" description="Helical" evidence="1">
    <location>
        <begin position="227"/>
        <end position="244"/>
    </location>
</feature>
<evidence type="ECO:0000256" key="1">
    <source>
        <dbReference type="SAM" id="Phobius"/>
    </source>
</evidence>
<keyword evidence="1" id="KW-0812">Transmembrane</keyword>
<feature type="transmembrane region" description="Helical" evidence="1">
    <location>
        <begin position="367"/>
        <end position="389"/>
    </location>
</feature>
<evidence type="ECO:0008006" key="5">
    <source>
        <dbReference type="Google" id="ProtNLM"/>
    </source>
</evidence>
<organism evidence="3 4">
    <name type="scientific">Stomoxys calcitrans</name>
    <name type="common">Stable fly</name>
    <name type="synonym">Conops calcitrans</name>
    <dbReference type="NCBI Taxonomy" id="35570"/>
    <lineage>
        <taxon>Eukaryota</taxon>
        <taxon>Metazoa</taxon>
        <taxon>Ecdysozoa</taxon>
        <taxon>Arthropoda</taxon>
        <taxon>Hexapoda</taxon>
        <taxon>Insecta</taxon>
        <taxon>Pterygota</taxon>
        <taxon>Neoptera</taxon>
        <taxon>Endopterygota</taxon>
        <taxon>Diptera</taxon>
        <taxon>Brachycera</taxon>
        <taxon>Muscomorpha</taxon>
        <taxon>Muscoidea</taxon>
        <taxon>Muscidae</taxon>
        <taxon>Stomoxys</taxon>
    </lineage>
</organism>
<feature type="transmembrane region" description="Helical" evidence="1">
    <location>
        <begin position="264"/>
        <end position="287"/>
    </location>
</feature>
<dbReference type="InterPro" id="IPR051384">
    <property type="entry name" value="Mth_GPCR"/>
</dbReference>
<feature type="transmembrane region" description="Helical" evidence="1">
    <location>
        <begin position="293"/>
        <end position="315"/>
    </location>
</feature>
<keyword evidence="4" id="KW-1185">Reference proteome</keyword>
<dbReference type="VEuPathDB" id="VectorBase:SCAU006915"/>
<dbReference type="AlphaFoldDB" id="A0A1I8PD27"/>
<feature type="transmembrane region" description="Helical" evidence="1">
    <location>
        <begin position="188"/>
        <end position="207"/>
    </location>
</feature>
<feature type="chain" id="PRO_5009326396" description="G-protein coupled receptors family 2 profile 2 domain-containing protein" evidence="2">
    <location>
        <begin position="25"/>
        <end position="420"/>
    </location>
</feature>
<proteinExistence type="predicted"/>
<evidence type="ECO:0000313" key="4">
    <source>
        <dbReference type="Proteomes" id="UP000095300"/>
    </source>
</evidence>
<feature type="transmembrane region" description="Helical" evidence="1">
    <location>
        <begin position="336"/>
        <end position="355"/>
    </location>
</feature>
<protein>
    <recommendedName>
        <fullName evidence="5">G-protein coupled receptors family 2 profile 2 domain-containing protein</fullName>
    </recommendedName>
</protein>
<feature type="signal peptide" evidence="2">
    <location>
        <begin position="1"/>
        <end position="24"/>
    </location>
</feature>
<dbReference type="KEGG" id="scac:106089829"/>
<evidence type="ECO:0000313" key="3">
    <source>
        <dbReference type="EnsemblMetazoa" id="SCAU006915-PA"/>
    </source>
</evidence>
<keyword evidence="2" id="KW-0732">Signal</keyword>
<sequence length="420" mass="48139">MHAFTKCLMLIFLMSSLVISIANAYGKLDLKLCCDQWKSYSLKRYECEEISTENRNINWTKGMDLGGGLISTVNIQNDFEHKVQSPCKEPELIRTKDDLIIMEHIFGDFCFTPQSINGTQQYTFLPLPTKCDVIEKSNVQEESVDRVRFAHVAKYFTGAILFLILLLPTICVYTSIKELREKIQTKLFICYGIVTIIPFVLMMATIYDYYYPFLNNRQRSIIYKTSFYFGISGINWSGVICFEMRRTFSQTCLDASPKKDFKRFIWYSLYVWSLSFVVALLASAFAIKHMDDVFLLVFFVIHTIIFLKLSFDICVTRLNAAKLKEGKQSVWKNVRIIVRLSAMMGISQLTHYAVYMACELNGASLMTAVHVTNIICCLDALVILVLFVMRTNVRNMIKTRYNSCCGSKSSSKSKGPTTAV</sequence>
<reference evidence="3" key="1">
    <citation type="submission" date="2020-05" db="UniProtKB">
        <authorList>
            <consortium name="EnsemblMetazoa"/>
        </authorList>
    </citation>
    <scope>IDENTIFICATION</scope>
    <source>
        <strain evidence="3">USDA</strain>
    </source>
</reference>
<dbReference type="Proteomes" id="UP000095300">
    <property type="component" value="Unassembled WGS sequence"/>
</dbReference>
<dbReference type="OrthoDB" id="6134459at2759"/>
<dbReference type="GO" id="GO:0005886">
    <property type="term" value="C:plasma membrane"/>
    <property type="evidence" value="ECO:0007669"/>
    <property type="project" value="TreeGrafter"/>
</dbReference>
<accession>A0A1I8PD27</accession>
<dbReference type="PANTHER" id="PTHR47154:SF2">
    <property type="entry name" value="G-PROTEIN COUPLED RECEPTOR MTH-RELATED"/>
    <property type="match status" value="1"/>
</dbReference>
<evidence type="ECO:0000256" key="2">
    <source>
        <dbReference type="SAM" id="SignalP"/>
    </source>
</evidence>
<dbReference type="EnsemblMetazoa" id="SCAU006915-RA">
    <property type="protein sequence ID" value="SCAU006915-PA"/>
    <property type="gene ID" value="SCAU006915"/>
</dbReference>
<dbReference type="GO" id="GO:0008528">
    <property type="term" value="F:G protein-coupled peptide receptor activity"/>
    <property type="evidence" value="ECO:0007669"/>
    <property type="project" value="TreeGrafter"/>
</dbReference>
<gene>
    <name evidence="3" type="primary">106089829</name>
</gene>
<feature type="transmembrane region" description="Helical" evidence="1">
    <location>
        <begin position="155"/>
        <end position="176"/>
    </location>
</feature>
<name>A0A1I8PD27_STOCA</name>
<keyword evidence="1" id="KW-0472">Membrane</keyword>
<keyword evidence="1" id="KW-1133">Transmembrane helix</keyword>
<dbReference type="Gene3D" id="1.20.1070.10">
    <property type="entry name" value="Rhodopsin 7-helix transmembrane proteins"/>
    <property type="match status" value="1"/>
</dbReference>
<dbReference type="PANTHER" id="PTHR47154">
    <property type="entry name" value="G-PROTEIN COUPLED RECEPTOR MTH-RELATED"/>
    <property type="match status" value="1"/>
</dbReference>